<dbReference type="GO" id="GO:0005886">
    <property type="term" value="C:plasma membrane"/>
    <property type="evidence" value="ECO:0007669"/>
    <property type="project" value="TreeGrafter"/>
</dbReference>
<dbReference type="InterPro" id="IPR003018">
    <property type="entry name" value="GAF"/>
</dbReference>
<evidence type="ECO:0000259" key="2">
    <source>
        <dbReference type="PROSITE" id="PS50887"/>
    </source>
</evidence>
<dbReference type="PATRIC" id="fig|80852.17.peg.2908"/>
<sequence length="708" mass="81438">MSDNVYSQLMGIITRMQNYPGLSGLEKVKQKVERICQDHRYTCPTSIELILTAYTYDRHDLIDNAIEAYKACLSSLTHDEIQLRVYTNGLLASIYIDAENYTAAYALYKEILENIHLLDDNVRSLIYCNISDMYLCLERYSQAIEYASQGIQASQNANNILNKAISLLNLGYAYGHLSQFNEAIYHIHQAKSIAKEKGNERILALSYGYLAQVMARQPDANKEKVINYFEKAEVIYANIHDKHNRLENCVFLAKYLEHIDHDDEALSLCKQLETKVDAENNYGFYSTYAQVLAKIYEKKQQWSLLIAHQKQHLQKAERCLNECKLQQNKTLIQNVDAIQDNQQQQVLSDIQEHMDSITEIGQYIATTTNLDASLCDILTKINTILPTFEFGIALYDKETHDLNYRYFVDANGLVPHLTINCQQHKTVGTYVIKHRATVHLNTVNNDALAPFVDNEQRKEKDLVIRQNSRAVHSIILTPIILKDDVLGMLSVQHHAANQYQQHHRQLIEHLASFIAVSLENQKQRQRLQNANDILDLLSKTEPLTGLYNRYQLDSIAPKLIERASKEHKHLAILMLDLDDYKMYNDAHGHLQGDEALKTISRLMQIAFYHTNDYLFRYGGDEFLIIAFDQNDEEVEKKIVQLRNELHSCNLSSPKSRYSDRLSLSIGGVNTRLDENSIITDFNQLNHIADEQLYKVKAAGRNHYSLVSS</sequence>
<dbReference type="Pfam" id="PF00990">
    <property type="entry name" value="GGDEF"/>
    <property type="match status" value="1"/>
</dbReference>
<evidence type="ECO:0000313" key="4">
    <source>
        <dbReference type="Proteomes" id="UP000032427"/>
    </source>
</evidence>
<dbReference type="InterPro" id="IPR019734">
    <property type="entry name" value="TPR_rpt"/>
</dbReference>
<dbReference type="Proteomes" id="UP000032427">
    <property type="component" value="Chromosome 2"/>
</dbReference>
<dbReference type="SMART" id="SM00267">
    <property type="entry name" value="GGDEF"/>
    <property type="match status" value="1"/>
</dbReference>
<evidence type="ECO:0000256" key="1">
    <source>
        <dbReference type="ARBA" id="ARBA00012528"/>
    </source>
</evidence>
<dbReference type="Pfam" id="PF01590">
    <property type="entry name" value="GAF"/>
    <property type="match status" value="1"/>
</dbReference>
<dbReference type="NCBIfam" id="TIGR00254">
    <property type="entry name" value="GGDEF"/>
    <property type="match status" value="1"/>
</dbReference>
<dbReference type="GeneID" id="28542407"/>
<dbReference type="InterPro" id="IPR011990">
    <property type="entry name" value="TPR-like_helical_dom_sf"/>
</dbReference>
<dbReference type="PANTHER" id="PTHR45138">
    <property type="entry name" value="REGULATORY COMPONENTS OF SENSORY TRANSDUCTION SYSTEM"/>
    <property type="match status" value="1"/>
</dbReference>
<dbReference type="SMART" id="SM00028">
    <property type="entry name" value="TPR"/>
    <property type="match status" value="4"/>
</dbReference>
<protein>
    <recommendedName>
        <fullName evidence="1">diguanylate cyclase</fullName>
        <ecNumber evidence="1">2.7.7.65</ecNumber>
    </recommendedName>
</protein>
<dbReference type="AlphaFoldDB" id="A0A090IBJ7"/>
<name>A0A090IBJ7_9GAMM</name>
<dbReference type="InterPro" id="IPR000160">
    <property type="entry name" value="GGDEF_dom"/>
</dbReference>
<dbReference type="SUPFAM" id="SSF55781">
    <property type="entry name" value="GAF domain-like"/>
    <property type="match status" value="1"/>
</dbReference>
<dbReference type="EC" id="2.7.7.65" evidence="1"/>
<organism evidence="3 4">
    <name type="scientific">Aliivibrio wodanis</name>
    <dbReference type="NCBI Taxonomy" id="80852"/>
    <lineage>
        <taxon>Bacteria</taxon>
        <taxon>Pseudomonadati</taxon>
        <taxon>Pseudomonadota</taxon>
        <taxon>Gammaproteobacteria</taxon>
        <taxon>Vibrionales</taxon>
        <taxon>Vibrionaceae</taxon>
        <taxon>Aliivibrio</taxon>
    </lineage>
</organism>
<dbReference type="KEGG" id="awd:AWOD_II_0163"/>
<dbReference type="InterPro" id="IPR050469">
    <property type="entry name" value="Diguanylate_Cyclase"/>
</dbReference>
<feature type="domain" description="GGDEF" evidence="2">
    <location>
        <begin position="568"/>
        <end position="708"/>
    </location>
</feature>
<dbReference type="SUPFAM" id="SSF55073">
    <property type="entry name" value="Nucleotide cyclase"/>
    <property type="match status" value="1"/>
</dbReference>
<dbReference type="HOGENOM" id="CLU_022176_0_0_6"/>
<proteinExistence type="predicted"/>
<dbReference type="OrthoDB" id="9805474at2"/>
<dbReference type="SUPFAM" id="SSF48452">
    <property type="entry name" value="TPR-like"/>
    <property type="match status" value="2"/>
</dbReference>
<keyword evidence="4" id="KW-1185">Reference proteome</keyword>
<accession>A0A090IBJ7</accession>
<dbReference type="Gene3D" id="1.25.40.10">
    <property type="entry name" value="Tetratricopeptide repeat domain"/>
    <property type="match status" value="2"/>
</dbReference>
<reference evidence="4" key="1">
    <citation type="submission" date="2014-09" db="EMBL/GenBank/DDBJ databases">
        <authorList>
            <person name="Hjerde E."/>
        </authorList>
    </citation>
    <scope>NUCLEOTIDE SEQUENCE [LARGE SCALE GENOMIC DNA]</scope>
    <source>
        <strain evidence="4">06/09/139</strain>
    </source>
</reference>
<dbReference type="PROSITE" id="PS50887">
    <property type="entry name" value="GGDEF"/>
    <property type="match status" value="1"/>
</dbReference>
<gene>
    <name evidence="3" type="ORF">AWOD_II_0163</name>
</gene>
<dbReference type="PANTHER" id="PTHR45138:SF6">
    <property type="entry name" value="DIGUANYLATE CYCLASE DGCN"/>
    <property type="match status" value="1"/>
</dbReference>
<dbReference type="EMBL" id="LN554847">
    <property type="protein sequence ID" value="CED56814.1"/>
    <property type="molecule type" value="Genomic_DNA"/>
</dbReference>
<dbReference type="InterPro" id="IPR029787">
    <property type="entry name" value="Nucleotide_cyclase"/>
</dbReference>
<dbReference type="InterPro" id="IPR043128">
    <property type="entry name" value="Rev_trsase/Diguanyl_cyclase"/>
</dbReference>
<dbReference type="GO" id="GO:0052621">
    <property type="term" value="F:diguanylate cyclase activity"/>
    <property type="evidence" value="ECO:0007669"/>
    <property type="project" value="UniProtKB-EC"/>
</dbReference>
<dbReference type="InterPro" id="IPR029016">
    <property type="entry name" value="GAF-like_dom_sf"/>
</dbReference>
<dbReference type="GO" id="GO:0043709">
    <property type="term" value="P:cell adhesion involved in single-species biofilm formation"/>
    <property type="evidence" value="ECO:0007669"/>
    <property type="project" value="TreeGrafter"/>
</dbReference>
<dbReference type="Gene3D" id="3.30.450.40">
    <property type="match status" value="1"/>
</dbReference>
<dbReference type="SMART" id="SM00065">
    <property type="entry name" value="GAF"/>
    <property type="match status" value="1"/>
</dbReference>
<dbReference type="STRING" id="80852.AWOD_II_0163"/>
<dbReference type="Gene3D" id="3.30.70.270">
    <property type="match status" value="1"/>
</dbReference>
<evidence type="ECO:0000313" key="3">
    <source>
        <dbReference type="EMBL" id="CED56814.1"/>
    </source>
</evidence>
<dbReference type="GO" id="GO:1902201">
    <property type="term" value="P:negative regulation of bacterial-type flagellum-dependent cell motility"/>
    <property type="evidence" value="ECO:0007669"/>
    <property type="project" value="TreeGrafter"/>
</dbReference>
<dbReference type="CDD" id="cd01949">
    <property type="entry name" value="GGDEF"/>
    <property type="match status" value="1"/>
</dbReference>